<dbReference type="PhylomeDB" id="A0A0G4EME5"/>
<proteinExistence type="predicted"/>
<dbReference type="InParanoid" id="A0A0G4EME5"/>
<reference evidence="2 3" key="1">
    <citation type="submission" date="2014-11" db="EMBL/GenBank/DDBJ databases">
        <authorList>
            <person name="Zhu J."/>
            <person name="Qi W."/>
            <person name="Song R."/>
        </authorList>
    </citation>
    <scope>NUCLEOTIDE SEQUENCE [LARGE SCALE GENOMIC DNA]</scope>
</reference>
<feature type="region of interest" description="Disordered" evidence="1">
    <location>
        <begin position="234"/>
        <end position="262"/>
    </location>
</feature>
<accession>A0A0G4EME5</accession>
<keyword evidence="3" id="KW-1185">Reference proteome</keyword>
<evidence type="ECO:0000256" key="1">
    <source>
        <dbReference type="SAM" id="MobiDB-lite"/>
    </source>
</evidence>
<dbReference type="VEuPathDB" id="CryptoDB:Vbra_5227"/>
<sequence>MNGGVPLSRAHLLHRVHEQWPSIKLDRHRSQSLADPINMTAPEEHRQVWLTKESTELIMGQPGWQLALLPAKIDEDARPRPVRHLYRLQDFRKPAMDIDEQATDFDSQCGVRVYWGGELVNEVRYVPVKKSKDDRLCATCVVPCADGDGNVGICGKQNTYRNVVNSHLRKTHKLTNEDAQLLLVGPQSLAPTTPATHTLATTFVFAGSVIHPKGSGADTPSLGVLPLDAMPAAADADADGAEDSSVTREIGQRGASTREETDPWADGWVDSVIGAHMGH</sequence>
<name>A0A0G4EME5_VITBC</name>
<dbReference type="EMBL" id="CDMY01000268">
    <property type="protein sequence ID" value="CEL98339.1"/>
    <property type="molecule type" value="Genomic_DNA"/>
</dbReference>
<evidence type="ECO:0000313" key="3">
    <source>
        <dbReference type="Proteomes" id="UP000041254"/>
    </source>
</evidence>
<dbReference type="AlphaFoldDB" id="A0A0G4EME5"/>
<gene>
    <name evidence="2" type="ORF">Vbra_5227</name>
</gene>
<evidence type="ECO:0000313" key="2">
    <source>
        <dbReference type="EMBL" id="CEL98339.1"/>
    </source>
</evidence>
<organism evidence="2 3">
    <name type="scientific">Vitrella brassicaformis (strain CCMP3155)</name>
    <dbReference type="NCBI Taxonomy" id="1169540"/>
    <lineage>
        <taxon>Eukaryota</taxon>
        <taxon>Sar</taxon>
        <taxon>Alveolata</taxon>
        <taxon>Colpodellida</taxon>
        <taxon>Vitrellaceae</taxon>
        <taxon>Vitrella</taxon>
    </lineage>
</organism>
<dbReference type="Proteomes" id="UP000041254">
    <property type="component" value="Unassembled WGS sequence"/>
</dbReference>
<protein>
    <submittedName>
        <fullName evidence="2">Uncharacterized protein</fullName>
    </submittedName>
</protein>